<dbReference type="Pfam" id="PF01485">
    <property type="entry name" value="IBR"/>
    <property type="match status" value="1"/>
</dbReference>
<dbReference type="InterPro" id="IPR031127">
    <property type="entry name" value="E3_UB_ligase_RBR"/>
</dbReference>
<evidence type="ECO:0000256" key="6">
    <source>
        <dbReference type="ARBA" id="ARBA00022771"/>
    </source>
</evidence>
<dbReference type="GO" id="GO:0016567">
    <property type="term" value="P:protein ubiquitination"/>
    <property type="evidence" value="ECO:0007669"/>
    <property type="project" value="InterPro"/>
</dbReference>
<dbReference type="AlphaFoldDB" id="A0A913Y4S5"/>
<dbReference type="Pfam" id="PF05773">
    <property type="entry name" value="RWD"/>
    <property type="match status" value="1"/>
</dbReference>
<feature type="domain" description="RING-type" evidence="13">
    <location>
        <begin position="262"/>
        <end position="500"/>
    </location>
</feature>
<evidence type="ECO:0000256" key="8">
    <source>
        <dbReference type="ARBA" id="ARBA00022833"/>
    </source>
</evidence>
<comment type="catalytic activity">
    <reaction evidence="1">
        <text>[E2 ubiquitin-conjugating enzyme]-S-ubiquitinyl-L-cysteine + [acceptor protein]-L-lysine = [E2 ubiquitin-conjugating enzyme]-L-cysteine + [acceptor protein]-N(6)-ubiquitinyl-L-lysine.</text>
        <dbReference type="EC" id="2.3.2.31"/>
    </reaction>
</comment>
<dbReference type="InterPro" id="IPR006575">
    <property type="entry name" value="RWD_dom"/>
</dbReference>
<evidence type="ECO:0000256" key="1">
    <source>
        <dbReference type="ARBA" id="ARBA00001798"/>
    </source>
</evidence>
<dbReference type="Gene3D" id="3.10.110.10">
    <property type="entry name" value="Ubiquitin Conjugating Enzyme"/>
    <property type="match status" value="1"/>
</dbReference>
<evidence type="ECO:0000259" key="12">
    <source>
        <dbReference type="PROSITE" id="PS50908"/>
    </source>
</evidence>
<evidence type="ECO:0000256" key="4">
    <source>
        <dbReference type="ARBA" id="ARBA00022723"/>
    </source>
</evidence>
<keyword evidence="8" id="KW-0862">Zinc</keyword>
<keyword evidence="3" id="KW-0808">Transferase</keyword>
<dbReference type="GO" id="GO:0008270">
    <property type="term" value="F:zinc ion binding"/>
    <property type="evidence" value="ECO:0007669"/>
    <property type="project" value="UniProtKB-KW"/>
</dbReference>
<evidence type="ECO:0000259" key="13">
    <source>
        <dbReference type="PROSITE" id="PS51873"/>
    </source>
</evidence>
<dbReference type="CDD" id="cd23821">
    <property type="entry name" value="RWD_IMPACT"/>
    <property type="match status" value="1"/>
</dbReference>
<dbReference type="GeneID" id="110252286"/>
<dbReference type="PROSITE" id="PS50089">
    <property type="entry name" value="ZF_RING_2"/>
    <property type="match status" value="1"/>
</dbReference>
<accession>A0A913Y4S5</accession>
<feature type="region of interest" description="Disordered" evidence="10">
    <location>
        <begin position="71"/>
        <end position="127"/>
    </location>
</feature>
<feature type="domain" description="RWD" evidence="12">
    <location>
        <begin position="18"/>
        <end position="213"/>
    </location>
</feature>
<dbReference type="InterPro" id="IPR001841">
    <property type="entry name" value="Znf_RING"/>
</dbReference>
<dbReference type="InterPro" id="IPR013083">
    <property type="entry name" value="Znf_RING/FYVE/PHD"/>
</dbReference>
<proteinExistence type="predicted"/>
<dbReference type="OMA" id="DFIRLPC"/>
<keyword evidence="5" id="KW-0677">Repeat</keyword>
<feature type="compositionally biased region" description="Basic and acidic residues" evidence="10">
    <location>
        <begin position="78"/>
        <end position="101"/>
    </location>
</feature>
<dbReference type="EnsemblMetazoa" id="XM_021059073.2">
    <property type="protein sequence ID" value="XP_020914732.1"/>
    <property type="gene ID" value="LOC110252286"/>
</dbReference>
<dbReference type="SMART" id="SM00591">
    <property type="entry name" value="RWD"/>
    <property type="match status" value="1"/>
</dbReference>
<evidence type="ECO:0000256" key="5">
    <source>
        <dbReference type="ARBA" id="ARBA00022737"/>
    </source>
</evidence>
<evidence type="ECO:0000256" key="10">
    <source>
        <dbReference type="SAM" id="MobiDB-lite"/>
    </source>
</evidence>
<dbReference type="KEGG" id="epa:110252286"/>
<dbReference type="Gene3D" id="1.20.120.1750">
    <property type="match status" value="1"/>
</dbReference>
<dbReference type="GO" id="GO:0061630">
    <property type="term" value="F:ubiquitin protein ligase activity"/>
    <property type="evidence" value="ECO:0007669"/>
    <property type="project" value="UniProtKB-EC"/>
</dbReference>
<feature type="domain" description="RING-type" evidence="11">
    <location>
        <begin position="266"/>
        <end position="315"/>
    </location>
</feature>
<dbReference type="InterPro" id="IPR002867">
    <property type="entry name" value="IBR_dom"/>
</dbReference>
<keyword evidence="4" id="KW-0479">Metal-binding</keyword>
<dbReference type="Pfam" id="PF22191">
    <property type="entry name" value="IBR_1"/>
    <property type="match status" value="1"/>
</dbReference>
<keyword evidence="7" id="KW-0833">Ubl conjugation pathway</keyword>
<evidence type="ECO:0000313" key="14">
    <source>
        <dbReference type="EnsemblMetazoa" id="XP_020914732.1"/>
    </source>
</evidence>
<dbReference type="InterPro" id="IPR044066">
    <property type="entry name" value="TRIAD_supradom"/>
</dbReference>
<evidence type="ECO:0000256" key="2">
    <source>
        <dbReference type="ARBA" id="ARBA00012251"/>
    </source>
</evidence>
<evidence type="ECO:0000259" key="11">
    <source>
        <dbReference type="PROSITE" id="PS50089"/>
    </source>
</evidence>
<organism evidence="14 15">
    <name type="scientific">Exaiptasia diaphana</name>
    <name type="common">Tropical sea anemone</name>
    <name type="synonym">Aiptasia pulchella</name>
    <dbReference type="NCBI Taxonomy" id="2652724"/>
    <lineage>
        <taxon>Eukaryota</taxon>
        <taxon>Metazoa</taxon>
        <taxon>Cnidaria</taxon>
        <taxon>Anthozoa</taxon>
        <taxon>Hexacorallia</taxon>
        <taxon>Actiniaria</taxon>
        <taxon>Aiptasiidae</taxon>
        <taxon>Exaiptasia</taxon>
    </lineage>
</organism>
<dbReference type="Gene3D" id="3.30.40.10">
    <property type="entry name" value="Zinc/RING finger domain, C3HC4 (zinc finger)"/>
    <property type="match status" value="1"/>
</dbReference>
<evidence type="ECO:0000256" key="3">
    <source>
        <dbReference type="ARBA" id="ARBA00022679"/>
    </source>
</evidence>
<dbReference type="FunFam" id="3.30.40.10:FF:000137">
    <property type="entry name" value="RanBP-type and C3HC4-type zinc finger-containing protein 1"/>
    <property type="match status" value="1"/>
</dbReference>
<dbReference type="OrthoDB" id="1431934at2759"/>
<dbReference type="SUPFAM" id="SSF54495">
    <property type="entry name" value="UBC-like"/>
    <property type="match status" value="1"/>
</dbReference>
<dbReference type="PROSITE" id="PS50908">
    <property type="entry name" value="RWD"/>
    <property type="match status" value="1"/>
</dbReference>
<dbReference type="PANTHER" id="PTHR11685">
    <property type="entry name" value="RBR FAMILY RING FINGER AND IBR DOMAIN-CONTAINING"/>
    <property type="match status" value="1"/>
</dbReference>
<dbReference type="CDD" id="cd20341">
    <property type="entry name" value="BRcat_RBR_RNF14"/>
    <property type="match status" value="1"/>
</dbReference>
<evidence type="ECO:0000256" key="7">
    <source>
        <dbReference type="ARBA" id="ARBA00022786"/>
    </source>
</evidence>
<reference evidence="14" key="1">
    <citation type="submission" date="2022-11" db="UniProtKB">
        <authorList>
            <consortium name="EnsemblMetazoa"/>
        </authorList>
    </citation>
    <scope>IDENTIFICATION</scope>
</reference>
<dbReference type="SMART" id="SM00647">
    <property type="entry name" value="IBR"/>
    <property type="match status" value="2"/>
</dbReference>
<protein>
    <recommendedName>
        <fullName evidence="2">RBR-type E3 ubiquitin transferase</fullName>
        <ecNumber evidence="2">2.3.2.31</ecNumber>
    </recommendedName>
</protein>
<dbReference type="SUPFAM" id="SSF57850">
    <property type="entry name" value="RING/U-box"/>
    <property type="match status" value="4"/>
</dbReference>
<name>A0A913Y4S5_EXADI</name>
<dbReference type="EC" id="2.3.2.31" evidence="2"/>
<dbReference type="RefSeq" id="XP_020914732.1">
    <property type="nucleotide sequence ID" value="XM_021059073.2"/>
</dbReference>
<dbReference type="Proteomes" id="UP000887567">
    <property type="component" value="Unplaced"/>
</dbReference>
<keyword evidence="6 9" id="KW-0863">Zinc-finger</keyword>
<evidence type="ECO:0000256" key="9">
    <source>
        <dbReference type="PROSITE-ProRule" id="PRU00175"/>
    </source>
</evidence>
<evidence type="ECO:0000313" key="15">
    <source>
        <dbReference type="Proteomes" id="UP000887567"/>
    </source>
</evidence>
<dbReference type="Gene3D" id="2.20.25.20">
    <property type="match status" value="1"/>
</dbReference>
<sequence>MAVCMDNELENAITEQLNEVELLQSIYHDGFHLIREYDENNRIEFNLMLSVRHPHEKVTVEAVIPLEVEETVQQSSNGEKKLDYEESLVEKEDKGTADKDILNNSDLNDAEGPNDDPSPGHQHKKPGLSRMLSTKHLHIKSDVSELTPINLWCRLPPLYPSQIPPQFILSCDWLSTSQIDKLTQELDGLWQDNCHDPIIFTWADWLQSSSWDFLQLPSHLVLREGFKECLFNDGVTDVALEMALLSIFEHDLEVKRNEFYKSVHTCEICFEEKEGRAFCFLDECHHFCCVECLQQHSEMHIKSGSVMQLLCPINECDVAIPPQMLKDILEEEMYRRWERLLLNKTLDLMPDVFYCPRCNTAVVADDDSESSKLGRCTFCFFTFCIECQGPWHHGKSCTGDDEQEEQDKKKTSKKKQINKSSNKVDVFTKRSRTSNVAFITLMRSRGSYQKCPKCRMIVEKISGCNFMTCSQCRGQFCWVCGKSISSYGHFSQSEKCATFGQATPLQARQPEPSKGELLIQQYKEENPGKKLITKHCPVCSQKNIKIANNNSMKCWSCKTRFCYQCGKKIEGVCYKHFTAPNKCTQHSDD</sequence>
<dbReference type="PROSITE" id="PS51873">
    <property type="entry name" value="TRIAD"/>
    <property type="match status" value="1"/>
</dbReference>
<dbReference type="InterPro" id="IPR016135">
    <property type="entry name" value="UBQ-conjugating_enzyme/RWD"/>
</dbReference>
<keyword evidence="15" id="KW-1185">Reference proteome</keyword>